<dbReference type="AlphaFoldDB" id="A0A168P0I6"/>
<comment type="function">
    <text evidence="2">Hydrolyzes RNA 2',3'-cyclic phosphodiester to an RNA 2'-phosphomonoester.</text>
</comment>
<dbReference type="OrthoDB" id="9789350at2"/>
<keyword evidence="4" id="KW-1185">Reference proteome</keyword>
<proteinExistence type="inferred from homology"/>
<feature type="active site" description="Proton donor" evidence="2">
    <location>
        <position position="50"/>
    </location>
</feature>
<sequence>MRTYPKKDNSQRLFVAVRLSETLRGMLEEQCSGWKEHLPFRKWTYPEDYHITLQFLGDVESERIPALCESLRQSASQAAPFTLGIGPWSTFGLSEAPRVLWASVTGQLDLLERLQQTVTEYTAIHGFQKETREYRPHITLARKYEGVSTFQGQALLSSIPSLESSPWYISEFVLFSTKMGSQPMYEVVDKFSL</sequence>
<dbReference type="PANTHER" id="PTHR35561:SF1">
    <property type="entry name" value="RNA 2',3'-CYCLIC PHOSPHODIESTERASE"/>
    <property type="match status" value="1"/>
</dbReference>
<dbReference type="EC" id="3.1.4.58" evidence="2"/>
<reference evidence="3 4" key="1">
    <citation type="submission" date="2016-03" db="EMBL/GenBank/DDBJ databases">
        <title>Draft genome sequence of Paenibacillus glacialis DSM 22343.</title>
        <authorList>
            <person name="Shin S.-K."/>
            <person name="Yi H."/>
        </authorList>
    </citation>
    <scope>NUCLEOTIDE SEQUENCE [LARGE SCALE GENOMIC DNA]</scope>
    <source>
        <strain evidence="3 4">DSM 22343</strain>
    </source>
</reference>
<dbReference type="EMBL" id="LVJH01000002">
    <property type="protein sequence ID" value="OAB46270.1"/>
    <property type="molecule type" value="Genomic_DNA"/>
</dbReference>
<comment type="catalytic activity">
    <reaction evidence="2">
        <text>a 3'-end 2',3'-cyclophospho-ribonucleotide-RNA + H2O = a 3'-end 2'-phospho-ribonucleotide-RNA + H(+)</text>
        <dbReference type="Rhea" id="RHEA:11828"/>
        <dbReference type="Rhea" id="RHEA-COMP:10464"/>
        <dbReference type="Rhea" id="RHEA-COMP:17353"/>
        <dbReference type="ChEBI" id="CHEBI:15377"/>
        <dbReference type="ChEBI" id="CHEBI:15378"/>
        <dbReference type="ChEBI" id="CHEBI:83064"/>
        <dbReference type="ChEBI" id="CHEBI:173113"/>
        <dbReference type="EC" id="3.1.4.58"/>
    </reaction>
</comment>
<keyword evidence="1 2" id="KW-0378">Hydrolase</keyword>
<dbReference type="InterPro" id="IPR004175">
    <property type="entry name" value="RNA_CPDase"/>
</dbReference>
<evidence type="ECO:0000313" key="3">
    <source>
        <dbReference type="EMBL" id="OAB46270.1"/>
    </source>
</evidence>
<evidence type="ECO:0000256" key="2">
    <source>
        <dbReference type="HAMAP-Rule" id="MF_01940"/>
    </source>
</evidence>
<dbReference type="Pfam" id="PF13563">
    <property type="entry name" value="2_5_RNA_ligase2"/>
    <property type="match status" value="1"/>
</dbReference>
<accession>A0A168P0I6</accession>
<dbReference type="HAMAP" id="MF_01940">
    <property type="entry name" value="RNA_CPDase"/>
    <property type="match status" value="1"/>
</dbReference>
<dbReference type="PANTHER" id="PTHR35561">
    <property type="entry name" value="RNA 2',3'-CYCLIC PHOSPHODIESTERASE"/>
    <property type="match status" value="1"/>
</dbReference>
<evidence type="ECO:0000256" key="1">
    <source>
        <dbReference type="ARBA" id="ARBA00022801"/>
    </source>
</evidence>
<name>A0A168P0I6_9BACL</name>
<protein>
    <recommendedName>
        <fullName evidence="2">RNA 2',3'-cyclic phosphodiesterase</fullName>
        <shortName evidence="2">RNA 2',3'-CPDase</shortName>
        <ecNumber evidence="2">3.1.4.58</ecNumber>
    </recommendedName>
</protein>
<feature type="short sequence motif" description="HXTX 2" evidence="2">
    <location>
        <begin position="137"/>
        <end position="140"/>
    </location>
</feature>
<evidence type="ECO:0000313" key="4">
    <source>
        <dbReference type="Proteomes" id="UP000076967"/>
    </source>
</evidence>
<dbReference type="GO" id="GO:0008664">
    <property type="term" value="F:RNA 2',3'-cyclic 3'-phosphodiesterase activity"/>
    <property type="evidence" value="ECO:0007669"/>
    <property type="project" value="UniProtKB-EC"/>
</dbReference>
<dbReference type="InterPro" id="IPR009097">
    <property type="entry name" value="Cyclic_Pdiesterase"/>
</dbReference>
<gene>
    <name evidence="3" type="ORF">PGLA_02505</name>
</gene>
<dbReference type="RefSeq" id="WP_068528158.1">
    <property type="nucleotide sequence ID" value="NZ_LVJH01000002.1"/>
</dbReference>
<comment type="similarity">
    <text evidence="2">Belongs to the 2H phosphoesterase superfamily. ThpR family.</text>
</comment>
<dbReference type="SUPFAM" id="SSF55144">
    <property type="entry name" value="LigT-like"/>
    <property type="match status" value="1"/>
</dbReference>
<feature type="active site" description="Proton acceptor" evidence="2">
    <location>
        <position position="137"/>
    </location>
</feature>
<dbReference type="Gene3D" id="3.90.1140.10">
    <property type="entry name" value="Cyclic phosphodiesterase"/>
    <property type="match status" value="1"/>
</dbReference>
<feature type="short sequence motif" description="HXTX 1" evidence="2">
    <location>
        <begin position="50"/>
        <end position="53"/>
    </location>
</feature>
<dbReference type="Proteomes" id="UP000076967">
    <property type="component" value="Unassembled WGS sequence"/>
</dbReference>
<comment type="caution">
    <text evidence="3">The sequence shown here is derived from an EMBL/GenBank/DDBJ whole genome shotgun (WGS) entry which is preliminary data.</text>
</comment>
<dbReference type="GO" id="GO:0004113">
    <property type="term" value="F:2',3'-cyclic-nucleotide 3'-phosphodiesterase activity"/>
    <property type="evidence" value="ECO:0007669"/>
    <property type="project" value="InterPro"/>
</dbReference>
<dbReference type="STRING" id="494026.PGLA_02505"/>
<organism evidence="3 4">
    <name type="scientific">Paenibacillus glacialis</name>
    <dbReference type="NCBI Taxonomy" id="494026"/>
    <lineage>
        <taxon>Bacteria</taxon>
        <taxon>Bacillati</taxon>
        <taxon>Bacillota</taxon>
        <taxon>Bacilli</taxon>
        <taxon>Bacillales</taxon>
        <taxon>Paenibacillaceae</taxon>
        <taxon>Paenibacillus</taxon>
    </lineage>
</organism>
<dbReference type="NCBIfam" id="TIGR02258">
    <property type="entry name" value="2_5_ligase"/>
    <property type="match status" value="1"/>
</dbReference>